<accession>A0ACC2BN81</accession>
<gene>
    <name evidence="1" type="ORF">O6H91_14G037100</name>
</gene>
<dbReference type="EMBL" id="CM055105">
    <property type="protein sequence ID" value="KAJ7531225.1"/>
    <property type="molecule type" value="Genomic_DNA"/>
</dbReference>
<keyword evidence="2" id="KW-1185">Reference proteome</keyword>
<name>A0ACC2BN81_DIPCM</name>
<reference evidence="2" key="1">
    <citation type="journal article" date="2024" name="Proc. Natl. Acad. Sci. U.S.A.">
        <title>Extraordinary preservation of gene collinearity over three hundred million years revealed in homosporous lycophytes.</title>
        <authorList>
            <person name="Li C."/>
            <person name="Wickell D."/>
            <person name="Kuo L.Y."/>
            <person name="Chen X."/>
            <person name="Nie B."/>
            <person name="Liao X."/>
            <person name="Peng D."/>
            <person name="Ji J."/>
            <person name="Jenkins J."/>
            <person name="Williams M."/>
            <person name="Shu S."/>
            <person name="Plott C."/>
            <person name="Barry K."/>
            <person name="Rajasekar S."/>
            <person name="Grimwood J."/>
            <person name="Han X."/>
            <person name="Sun S."/>
            <person name="Hou Z."/>
            <person name="He W."/>
            <person name="Dai G."/>
            <person name="Sun C."/>
            <person name="Schmutz J."/>
            <person name="Leebens-Mack J.H."/>
            <person name="Li F.W."/>
            <person name="Wang L."/>
        </authorList>
    </citation>
    <scope>NUCLEOTIDE SEQUENCE [LARGE SCALE GENOMIC DNA]</scope>
    <source>
        <strain evidence="2">cv. PW_Plant_1</strain>
    </source>
</reference>
<proteinExistence type="predicted"/>
<protein>
    <submittedName>
        <fullName evidence="1">Uncharacterized protein</fullName>
    </submittedName>
</protein>
<evidence type="ECO:0000313" key="2">
    <source>
        <dbReference type="Proteomes" id="UP001162992"/>
    </source>
</evidence>
<comment type="caution">
    <text evidence="1">The sequence shown here is derived from an EMBL/GenBank/DDBJ whole genome shotgun (WGS) entry which is preliminary data.</text>
</comment>
<evidence type="ECO:0000313" key="1">
    <source>
        <dbReference type="EMBL" id="KAJ7531225.1"/>
    </source>
</evidence>
<dbReference type="Proteomes" id="UP001162992">
    <property type="component" value="Chromosome 14"/>
</dbReference>
<sequence length="1050" mass="119298">MLVAVWRGMAHQQAMPLKLVRPLSVVPAAAFFTNSGNPASAHDCHSAFRYLLQTRSFLVAASLYSLAIHRRSTLDWLFISRANSLRRSRHRALGSKVYLWSKRGTHISSVETAAIVFHSKMRAQSYASVANSYKEVATVELPKNFDFSAEERIYKWWELQGYFKPDVNNDKEPFVISMPPPNVTGALHMGHAMFITIEDIMARHWRMRGRPTLWIPGTDHAGIATQLVVEKMLASKGIKRKELTRGEFEAKVWEWKEMYGGTITNQLRRMGASCDWSREHFTLDKQLSRAVVEAFVQLHEKGLIYRGNYMVNWSTALQTAVSDLEVDHCEEPGKLYYFKYPIAGSFGEEYLPIATTRPETLLGDTAIAVHPEDERYEKYVGRRAVVPLSGGREIPIIADEYVDREFGTGALKITPGHDPNDYKISKRIGLPVINILNKDGSLNENAGAYSGLDRFVARNKLWADLEEAGLAIKTEPHTLRIPRSQRGGEVVEPLVSQQWFVSMEPLAKKALKVLEDGELEIIPERFKKVYAYWLSNIEDWCISRQLWWGHRIPVWYSKTAECGKKYIVARSEEEAYAEAMSVYGADVELEQESDVLDTWFSSGLWPFSTLGWPDCFVEDFQRFYPTTVLETGHDILFFWVARMIMMGIEFTGRLPFSTVYLHGLVRDSQGRKMSKTLGNVVDPINSINEYGTDALRFTLATGTTPGQDVNLSIERLSSNKAFTNKLWNAGKFVLQNLPPASETAFWTRLALQKFDTQEALDQLPLSERWVVTKLHILIDAVTVNYEKLEFGEGGRAIYEFFWSDFADWYIEASKTRLYKNEEIASVACAQSVLVYVFDKVLKLLHPYMPFVTEELWQALPHEGDALIAAQWPKSSLPKDLHALQQFADMQALTRAIRNARAEYTVEPSRRISAFITATPATSTNILKEKAVLVALARLDPHNIRFGPSMPAEDADKAIHLVVAEGLEAYLPLVDMIDVEKEVHRLSKQALKLQSEYETSMKRLSSSDFMKRAPVQVVQAIRDKANEAEEKLNAVKKRLTLVEKMAVQCSK</sequence>
<organism evidence="1 2">
    <name type="scientific">Diphasiastrum complanatum</name>
    <name type="common">Issler's clubmoss</name>
    <name type="synonym">Lycopodium complanatum</name>
    <dbReference type="NCBI Taxonomy" id="34168"/>
    <lineage>
        <taxon>Eukaryota</taxon>
        <taxon>Viridiplantae</taxon>
        <taxon>Streptophyta</taxon>
        <taxon>Embryophyta</taxon>
        <taxon>Tracheophyta</taxon>
        <taxon>Lycopodiopsida</taxon>
        <taxon>Lycopodiales</taxon>
        <taxon>Lycopodiaceae</taxon>
        <taxon>Lycopodioideae</taxon>
        <taxon>Diphasiastrum</taxon>
    </lineage>
</organism>